<keyword evidence="2" id="KW-0805">Transcription regulation</keyword>
<evidence type="ECO:0000313" key="8">
    <source>
        <dbReference type="Proteomes" id="UP001152755"/>
    </source>
</evidence>
<dbReference type="Gene3D" id="1.10.10.60">
    <property type="entry name" value="Homeodomain-like"/>
    <property type="match status" value="1"/>
</dbReference>
<dbReference type="InterPro" id="IPR009057">
    <property type="entry name" value="Homeodomain-like_sf"/>
</dbReference>
<sequence length="195" mass="22092">MDPRERKRQILDCAAEVFAAHGVASTTVRQIADAVGVYSGTLYHYFPSKETIVYEVIREYLLDLRVRFREALAGRDDPITRLEILVRTAVLAAESYPHATRIWQNELDYMQEQMLEADLGPVAAELEGFWTDTITAGVAAGQFRADIDPHVFHMLLRNAVWMASQWYRPSDDYPADTLARDVVTVFVDGFRAPPA</sequence>
<dbReference type="GO" id="GO:0003700">
    <property type="term" value="F:DNA-binding transcription factor activity"/>
    <property type="evidence" value="ECO:0007669"/>
    <property type="project" value="TreeGrafter"/>
</dbReference>
<dbReference type="InterPro" id="IPR050109">
    <property type="entry name" value="HTH-type_TetR-like_transc_reg"/>
</dbReference>
<name>A0A9X4M4C9_9ACTN</name>
<dbReference type="Gene3D" id="1.10.357.10">
    <property type="entry name" value="Tetracycline Repressor, domain 2"/>
    <property type="match status" value="1"/>
</dbReference>
<dbReference type="SUPFAM" id="SSF46689">
    <property type="entry name" value="Homeodomain-like"/>
    <property type="match status" value="1"/>
</dbReference>
<accession>A0A9X4M4C9</accession>
<dbReference type="GO" id="GO:0000976">
    <property type="term" value="F:transcription cis-regulatory region binding"/>
    <property type="evidence" value="ECO:0007669"/>
    <property type="project" value="TreeGrafter"/>
</dbReference>
<dbReference type="InterPro" id="IPR036271">
    <property type="entry name" value="Tet_transcr_reg_TetR-rel_C_sf"/>
</dbReference>
<feature type="DNA-binding region" description="H-T-H motif" evidence="5">
    <location>
        <begin position="27"/>
        <end position="46"/>
    </location>
</feature>
<feature type="domain" description="HTH tetR-type" evidence="6">
    <location>
        <begin position="4"/>
        <end position="64"/>
    </location>
</feature>
<evidence type="ECO:0000313" key="7">
    <source>
        <dbReference type="EMBL" id="MDG3015018.1"/>
    </source>
</evidence>
<gene>
    <name evidence="7" type="ORF">NVS88_10660</name>
</gene>
<comment type="caution">
    <text evidence="7">The sequence shown here is derived from an EMBL/GenBank/DDBJ whole genome shotgun (WGS) entry which is preliminary data.</text>
</comment>
<keyword evidence="8" id="KW-1185">Reference proteome</keyword>
<dbReference type="AlphaFoldDB" id="A0A9X4M4C9"/>
<dbReference type="RefSeq" id="WP_277833873.1">
    <property type="nucleotide sequence ID" value="NZ_JAAIVF010000005.1"/>
</dbReference>
<keyword evidence="1" id="KW-0678">Repressor</keyword>
<keyword evidence="4" id="KW-0804">Transcription</keyword>
<dbReference type="PANTHER" id="PTHR30055">
    <property type="entry name" value="HTH-TYPE TRANSCRIPTIONAL REGULATOR RUTR"/>
    <property type="match status" value="1"/>
</dbReference>
<dbReference type="Proteomes" id="UP001152755">
    <property type="component" value="Unassembled WGS sequence"/>
</dbReference>
<dbReference type="EMBL" id="JANRHA010000006">
    <property type="protein sequence ID" value="MDG3015018.1"/>
    <property type="molecule type" value="Genomic_DNA"/>
</dbReference>
<protein>
    <submittedName>
        <fullName evidence="7">TetR/AcrR family transcriptional regulator</fullName>
    </submittedName>
</protein>
<evidence type="ECO:0000256" key="5">
    <source>
        <dbReference type="PROSITE-ProRule" id="PRU00335"/>
    </source>
</evidence>
<dbReference type="InterPro" id="IPR001647">
    <property type="entry name" value="HTH_TetR"/>
</dbReference>
<organism evidence="7 8">
    <name type="scientific">Speluncibacter jeojiensis</name>
    <dbReference type="NCBI Taxonomy" id="2710754"/>
    <lineage>
        <taxon>Bacteria</taxon>
        <taxon>Bacillati</taxon>
        <taxon>Actinomycetota</taxon>
        <taxon>Actinomycetes</taxon>
        <taxon>Mycobacteriales</taxon>
        <taxon>Speluncibacteraceae</taxon>
        <taxon>Speluncibacter</taxon>
    </lineage>
</organism>
<evidence type="ECO:0000259" key="6">
    <source>
        <dbReference type="PROSITE" id="PS50977"/>
    </source>
</evidence>
<reference evidence="7" key="1">
    <citation type="submission" date="2022-08" db="EMBL/GenBank/DDBJ databases">
        <title>Genome analysis of Corynebacteriales strain.</title>
        <authorList>
            <person name="Lee S.D."/>
        </authorList>
    </citation>
    <scope>NUCLEOTIDE SEQUENCE</scope>
    <source>
        <strain evidence="7">D3-21</strain>
    </source>
</reference>
<dbReference type="Pfam" id="PF00440">
    <property type="entry name" value="TetR_N"/>
    <property type="match status" value="1"/>
</dbReference>
<dbReference type="SUPFAM" id="SSF48498">
    <property type="entry name" value="Tetracyclin repressor-like, C-terminal domain"/>
    <property type="match status" value="1"/>
</dbReference>
<dbReference type="Pfam" id="PF17932">
    <property type="entry name" value="TetR_C_24"/>
    <property type="match status" value="1"/>
</dbReference>
<keyword evidence="3 5" id="KW-0238">DNA-binding</keyword>
<evidence type="ECO:0000256" key="4">
    <source>
        <dbReference type="ARBA" id="ARBA00023163"/>
    </source>
</evidence>
<evidence type="ECO:0000256" key="2">
    <source>
        <dbReference type="ARBA" id="ARBA00023015"/>
    </source>
</evidence>
<proteinExistence type="predicted"/>
<evidence type="ECO:0000256" key="3">
    <source>
        <dbReference type="ARBA" id="ARBA00023125"/>
    </source>
</evidence>
<evidence type="ECO:0000256" key="1">
    <source>
        <dbReference type="ARBA" id="ARBA00022491"/>
    </source>
</evidence>
<dbReference type="PANTHER" id="PTHR30055:SF175">
    <property type="entry name" value="HTH-TYPE TRANSCRIPTIONAL REPRESSOR KSTR2"/>
    <property type="match status" value="1"/>
</dbReference>
<dbReference type="PRINTS" id="PR00455">
    <property type="entry name" value="HTHTETR"/>
</dbReference>
<dbReference type="PROSITE" id="PS50977">
    <property type="entry name" value="HTH_TETR_2"/>
    <property type="match status" value="1"/>
</dbReference>
<dbReference type="InterPro" id="IPR041490">
    <property type="entry name" value="KstR2_TetR_C"/>
</dbReference>